<dbReference type="Gene3D" id="2.130.10.10">
    <property type="entry name" value="YVTN repeat-like/Quinoprotein amine dehydrogenase"/>
    <property type="match status" value="1"/>
</dbReference>
<dbReference type="AlphaFoldDB" id="X6L766"/>
<name>X6L766_RETFI</name>
<dbReference type="PANTHER" id="PTHR22847">
    <property type="entry name" value="WD40 REPEAT PROTEIN"/>
    <property type="match status" value="1"/>
</dbReference>
<feature type="repeat" description="WD" evidence="3">
    <location>
        <begin position="482"/>
        <end position="514"/>
    </location>
</feature>
<evidence type="ECO:0000256" key="3">
    <source>
        <dbReference type="PROSITE-ProRule" id="PRU00221"/>
    </source>
</evidence>
<dbReference type="Proteomes" id="UP000023152">
    <property type="component" value="Unassembled WGS sequence"/>
</dbReference>
<evidence type="ECO:0000313" key="4">
    <source>
        <dbReference type="EMBL" id="ETN97140.1"/>
    </source>
</evidence>
<dbReference type="GO" id="GO:1990234">
    <property type="term" value="C:transferase complex"/>
    <property type="evidence" value="ECO:0007669"/>
    <property type="project" value="UniProtKB-ARBA"/>
</dbReference>
<keyword evidence="2" id="KW-0677">Repeat</keyword>
<dbReference type="Gene3D" id="2.160.20.80">
    <property type="entry name" value="E3 ubiquitin-protein ligase SopA"/>
    <property type="match status" value="1"/>
</dbReference>
<keyword evidence="5" id="KW-1185">Reference proteome</keyword>
<keyword evidence="1 3" id="KW-0853">WD repeat</keyword>
<dbReference type="EMBL" id="ASPP01050663">
    <property type="protein sequence ID" value="ETN97140.1"/>
    <property type="molecule type" value="Genomic_DNA"/>
</dbReference>
<dbReference type="Pfam" id="PF00805">
    <property type="entry name" value="Pentapeptide"/>
    <property type="match status" value="1"/>
</dbReference>
<accession>X6L766</accession>
<dbReference type="PANTHER" id="PTHR22847:SF637">
    <property type="entry name" value="WD REPEAT DOMAIN 5B"/>
    <property type="match status" value="1"/>
</dbReference>
<dbReference type="SMART" id="SM00320">
    <property type="entry name" value="WD40"/>
    <property type="match status" value="2"/>
</dbReference>
<reference evidence="4 5" key="1">
    <citation type="journal article" date="2013" name="Curr. Biol.">
        <title>The Genome of the Foraminiferan Reticulomyxa filosa.</title>
        <authorList>
            <person name="Glockner G."/>
            <person name="Hulsmann N."/>
            <person name="Schleicher M."/>
            <person name="Noegel A.A."/>
            <person name="Eichinger L."/>
            <person name="Gallinger C."/>
            <person name="Pawlowski J."/>
            <person name="Sierra R."/>
            <person name="Euteneuer U."/>
            <person name="Pillet L."/>
            <person name="Moustafa A."/>
            <person name="Platzer M."/>
            <person name="Groth M."/>
            <person name="Szafranski K."/>
            <person name="Schliwa M."/>
        </authorList>
    </citation>
    <scope>NUCLEOTIDE SEQUENCE [LARGE SCALE GENOMIC DNA]</scope>
</reference>
<evidence type="ECO:0000256" key="2">
    <source>
        <dbReference type="ARBA" id="ARBA00022737"/>
    </source>
</evidence>
<dbReference type="PROSITE" id="PS50082">
    <property type="entry name" value="WD_REPEATS_2"/>
    <property type="match status" value="2"/>
</dbReference>
<feature type="repeat" description="WD" evidence="3">
    <location>
        <begin position="440"/>
        <end position="481"/>
    </location>
</feature>
<proteinExistence type="predicted"/>
<evidence type="ECO:0000313" key="5">
    <source>
        <dbReference type="Proteomes" id="UP000023152"/>
    </source>
</evidence>
<dbReference type="OrthoDB" id="2414723at2759"/>
<dbReference type="PROSITE" id="PS00678">
    <property type="entry name" value="WD_REPEATS_1"/>
    <property type="match status" value="1"/>
</dbReference>
<feature type="non-terminal residue" evidence="4">
    <location>
        <position position="514"/>
    </location>
</feature>
<dbReference type="InterPro" id="IPR015943">
    <property type="entry name" value="WD40/YVTN_repeat-like_dom_sf"/>
</dbReference>
<organism evidence="4 5">
    <name type="scientific">Reticulomyxa filosa</name>
    <dbReference type="NCBI Taxonomy" id="46433"/>
    <lineage>
        <taxon>Eukaryota</taxon>
        <taxon>Sar</taxon>
        <taxon>Rhizaria</taxon>
        <taxon>Retaria</taxon>
        <taxon>Foraminifera</taxon>
        <taxon>Monothalamids</taxon>
        <taxon>Reticulomyxidae</taxon>
        <taxon>Reticulomyxa</taxon>
    </lineage>
</organism>
<dbReference type="InterPro" id="IPR036322">
    <property type="entry name" value="WD40_repeat_dom_sf"/>
</dbReference>
<protein>
    <submittedName>
        <fullName evidence="4">Uncharacterized protein</fullName>
    </submittedName>
</protein>
<dbReference type="SUPFAM" id="SSF141571">
    <property type="entry name" value="Pentapeptide repeat-like"/>
    <property type="match status" value="1"/>
</dbReference>
<sequence length="514" mass="59294">MDGFDEIFDKYNENDNNNEKYFYNRFNLSQWNANVIVTCRSKVLNDNDINTTLIGTNKNRNINSMTYLWPFAKRQMSDYIEKFANMKSKNNKKKENMDWTAKKYEETLNNYPNLQKMIEEPFLLQIILSVLPSLVQKYGIGSRISKAQVYEVFNDQWIDIHSQNIITKLSELRIQMNINKIKSTLNQYCLDLGFDMFYQGSQVAIESNFQYQNNNDSELENENKGNIMEEKTGKKIMNENSNALAEKTQDVWKKYFNGDSVAKYILRRVGDNKYQFLHKSCQEYYAAEKIIFDILSWKFTVDNQQFGQHSRQLLINLKLLNEEMGIIQFLANRIYDDNSTFANLKSKLFQLIESSKTNPKISIAAANAITILNIARVSMNNKNWDKINIPHAILDYAFLEGTSFKGATLDHVSFYKACLRSTNFTNASVSQVNFGEYGYLKGHSNAVTCVQFSPDGNIIVSGSYDKTIRLWNASSGTQIKSLKGHSDIIKSVQFSPDGNTIVSGSHDKTIRLWK</sequence>
<dbReference type="SUPFAM" id="SSF50978">
    <property type="entry name" value="WD40 repeat-like"/>
    <property type="match status" value="1"/>
</dbReference>
<dbReference type="InterPro" id="IPR001680">
    <property type="entry name" value="WD40_rpt"/>
</dbReference>
<dbReference type="InterPro" id="IPR001646">
    <property type="entry name" value="5peptide_repeat"/>
</dbReference>
<dbReference type="InterPro" id="IPR019775">
    <property type="entry name" value="WD40_repeat_CS"/>
</dbReference>
<gene>
    <name evidence="4" type="ORF">RFI_40391</name>
</gene>
<dbReference type="Pfam" id="PF00400">
    <property type="entry name" value="WD40"/>
    <property type="match status" value="2"/>
</dbReference>
<dbReference type="PROSITE" id="PS50294">
    <property type="entry name" value="WD_REPEATS_REGION"/>
    <property type="match status" value="2"/>
</dbReference>
<comment type="caution">
    <text evidence="4">The sequence shown here is derived from an EMBL/GenBank/DDBJ whole genome shotgun (WGS) entry which is preliminary data.</text>
</comment>
<evidence type="ECO:0000256" key="1">
    <source>
        <dbReference type="ARBA" id="ARBA00022574"/>
    </source>
</evidence>